<protein>
    <recommendedName>
        <fullName evidence="4">Cellulase (Glycosyl hydrolase family 5)</fullName>
    </recommendedName>
</protein>
<dbReference type="RefSeq" id="WP_154420000.1">
    <property type="nucleotide sequence ID" value="NZ_VUNS01000026.1"/>
</dbReference>
<name>A0A844G9L5_9BACT</name>
<gene>
    <name evidence="2" type="ORF">FYJ85_18040</name>
</gene>
<feature type="signal peptide" evidence="1">
    <location>
        <begin position="1"/>
        <end position="18"/>
    </location>
</feature>
<dbReference type="Proteomes" id="UP000435649">
    <property type="component" value="Unassembled WGS sequence"/>
</dbReference>
<dbReference type="AlphaFoldDB" id="A0A844G9L5"/>
<proteinExistence type="predicted"/>
<evidence type="ECO:0008006" key="4">
    <source>
        <dbReference type="Google" id="ProtNLM"/>
    </source>
</evidence>
<comment type="caution">
    <text evidence="2">The sequence shown here is derived from an EMBL/GenBank/DDBJ whole genome shotgun (WGS) entry which is preliminary data.</text>
</comment>
<organism evidence="2 3">
    <name type="scientific">Victivallis lenta</name>
    <dbReference type="NCBI Taxonomy" id="2606640"/>
    <lineage>
        <taxon>Bacteria</taxon>
        <taxon>Pseudomonadati</taxon>
        <taxon>Lentisphaerota</taxon>
        <taxon>Lentisphaeria</taxon>
        <taxon>Victivallales</taxon>
        <taxon>Victivallaceae</taxon>
        <taxon>Victivallis</taxon>
    </lineage>
</organism>
<evidence type="ECO:0000313" key="2">
    <source>
        <dbReference type="EMBL" id="MST98939.1"/>
    </source>
</evidence>
<dbReference type="SUPFAM" id="SSF51445">
    <property type="entry name" value="(Trans)glycosidases"/>
    <property type="match status" value="1"/>
</dbReference>
<sequence>MQKFFCLFILLLAGALSAAGTAPRLNEFGALELDGTSWLVTFVNKSWTAFSYDGRWRDAVFHRREGGTDSAAFRVTIPDFPAGELKLALTPEGESFRYRADVSFTEPAELASLSLETRLPVKEYAGNTLKIDGKPFMLPREEQKGLIVHRRAAMLEIPARNGWISLRGDFELHIQDNRAYKLPSYTVRIRLTPGFGRITAASLALTVRCGEGKGIPLDLRRVVNAGFADDVAGDGKGGWTDQGPENDLRMLTPGRQVMKGITFDVIDPAKNGGRSCIMLAGKARPKFPDAAACEVPENVSGTTLYLLHAIAWPGPQVGSVKVTYRDGSADTFEVRGGREVGNWWGPAQYPNGEVVWTAENAVAYVGLFRSRFALRPLPVARVEFRSAKEAVWGIVGATVSDWEAPRSEVAPYFIIAGDEWREIPFYKEIEKGSILDFSDTLDAPAGKYGPLVRRGDKLVFRDRPETPVRFYGTNISGTSFYLDKAQADRFADRMAACGFNQIRIHHHDEPLTDTVSTRLQPERMDQSEYLIAALKKRGIYVSTDLYVSRVPGRGEIPEFPDRVIAYGEYKGLFWIMDSVFENWKEYCRAFLNHVNPYTGLALKDDPVLISINIINEGNIDKTAEASPLVREHYRKAYLEWLAAKKLREPDDRDGRQRLFSAFLLETYRRRSRQMVEFVREQGVTCILADSNMLTGPMLSVMRSGYDFVDNHVYWAGPSGTYDVPSACSQRSAVSHGTSPDEIFLTRLFGKPFSVSEFDFCKPNVFRAEGPLMMASYAGLQGWDMLCQFAWSHWNGDITKDLVANHFNIANDCVKALSNQLGAALFRSGSVRPAPAALVTVIGSADGLIAGQEYSMSLSRLGRVVRLGGIVGNGTDDPMKSLPPDTVALIDTGDNFPEYRGKLPVLDARRKGNDFLAKLKALRVVPDDLIDLESGRLDGANGQIFSNTRKQTFSVLTPECEAFILPSGENCSGKFWQVRNLKGRGVFAALSRDGRPLAESRRILLFHLTDTQAFKAKFSSPEMTLIERWGQLPHMAAAGTAEVSFPAGEGAELYALDTAGRRLAPVPLTLREGRASARLNVFNPFGQTMLYELVRK</sequence>
<dbReference type="Gene3D" id="3.20.20.80">
    <property type="entry name" value="Glycosidases"/>
    <property type="match status" value="1"/>
</dbReference>
<dbReference type="InterPro" id="IPR017853">
    <property type="entry name" value="GH"/>
</dbReference>
<dbReference type="EMBL" id="VUNS01000026">
    <property type="protein sequence ID" value="MST98939.1"/>
    <property type="molecule type" value="Genomic_DNA"/>
</dbReference>
<reference evidence="2 3" key="1">
    <citation type="submission" date="2019-08" db="EMBL/GenBank/DDBJ databases">
        <title>In-depth cultivation of the pig gut microbiome towards novel bacterial diversity and tailored functional studies.</title>
        <authorList>
            <person name="Wylensek D."/>
            <person name="Hitch T.C.A."/>
            <person name="Clavel T."/>
        </authorList>
    </citation>
    <scope>NUCLEOTIDE SEQUENCE [LARGE SCALE GENOMIC DNA]</scope>
    <source>
        <strain evidence="2 3">BBE-744-WT-12</strain>
    </source>
</reference>
<feature type="chain" id="PRO_5033012634" description="Cellulase (Glycosyl hydrolase family 5)" evidence="1">
    <location>
        <begin position="19"/>
        <end position="1095"/>
    </location>
</feature>
<keyword evidence="1" id="KW-0732">Signal</keyword>
<evidence type="ECO:0000313" key="3">
    <source>
        <dbReference type="Proteomes" id="UP000435649"/>
    </source>
</evidence>
<evidence type="ECO:0000256" key="1">
    <source>
        <dbReference type="SAM" id="SignalP"/>
    </source>
</evidence>
<accession>A0A844G9L5</accession>
<keyword evidence="3" id="KW-1185">Reference proteome</keyword>